<keyword evidence="5 10" id="KW-0418">Kinase</keyword>
<accession>A0A9J6RGX4</accession>
<dbReference type="Proteomes" id="UP001069090">
    <property type="component" value="Unassembled WGS sequence"/>
</dbReference>
<evidence type="ECO:0000256" key="6">
    <source>
        <dbReference type="SAM" id="Phobius"/>
    </source>
</evidence>
<dbReference type="CDD" id="cd00130">
    <property type="entry name" value="PAS"/>
    <property type="match status" value="1"/>
</dbReference>
<dbReference type="InterPro" id="IPR000014">
    <property type="entry name" value="PAS"/>
</dbReference>
<dbReference type="SMART" id="SM00091">
    <property type="entry name" value="PAS"/>
    <property type="match status" value="1"/>
</dbReference>
<evidence type="ECO:0000256" key="3">
    <source>
        <dbReference type="ARBA" id="ARBA00022553"/>
    </source>
</evidence>
<name>A0A9J6RGX4_9GAMM</name>
<dbReference type="Pfam" id="PF00512">
    <property type="entry name" value="HisKA"/>
    <property type="match status" value="1"/>
</dbReference>
<dbReference type="CDD" id="cd00082">
    <property type="entry name" value="HisKA"/>
    <property type="match status" value="1"/>
</dbReference>
<feature type="transmembrane region" description="Helical" evidence="6">
    <location>
        <begin position="61"/>
        <end position="79"/>
    </location>
</feature>
<dbReference type="Pfam" id="PF02518">
    <property type="entry name" value="HATPase_c"/>
    <property type="match status" value="1"/>
</dbReference>
<evidence type="ECO:0000313" key="10">
    <source>
        <dbReference type="EMBL" id="MCZ0863910.1"/>
    </source>
</evidence>
<dbReference type="PANTHER" id="PTHR43304:SF1">
    <property type="entry name" value="PAC DOMAIN-CONTAINING PROTEIN"/>
    <property type="match status" value="1"/>
</dbReference>
<dbReference type="GO" id="GO:0000155">
    <property type="term" value="F:phosphorelay sensor kinase activity"/>
    <property type="evidence" value="ECO:0007669"/>
    <property type="project" value="InterPro"/>
</dbReference>
<dbReference type="NCBIfam" id="TIGR00229">
    <property type="entry name" value="sensory_box"/>
    <property type="match status" value="1"/>
</dbReference>
<dbReference type="InterPro" id="IPR052162">
    <property type="entry name" value="Sensor_kinase/Photoreceptor"/>
</dbReference>
<dbReference type="Gene3D" id="3.30.565.10">
    <property type="entry name" value="Histidine kinase-like ATPase, C-terminal domain"/>
    <property type="match status" value="1"/>
</dbReference>
<dbReference type="SMART" id="SM00388">
    <property type="entry name" value="HisKA"/>
    <property type="match status" value="1"/>
</dbReference>
<dbReference type="InterPro" id="IPR035965">
    <property type="entry name" value="PAS-like_dom_sf"/>
</dbReference>
<dbReference type="InterPro" id="IPR000700">
    <property type="entry name" value="PAS-assoc_C"/>
</dbReference>
<dbReference type="SUPFAM" id="SSF55785">
    <property type="entry name" value="PYP-like sensor domain (PAS domain)"/>
    <property type="match status" value="1"/>
</dbReference>
<feature type="transmembrane region" description="Helical" evidence="6">
    <location>
        <begin position="104"/>
        <end position="125"/>
    </location>
</feature>
<comment type="catalytic activity">
    <reaction evidence="1">
        <text>ATP + protein L-histidine = ADP + protein N-phospho-L-histidine.</text>
        <dbReference type="EC" id="2.7.13.3"/>
    </reaction>
</comment>
<dbReference type="PANTHER" id="PTHR43304">
    <property type="entry name" value="PHYTOCHROME-LIKE PROTEIN CPH1"/>
    <property type="match status" value="1"/>
</dbReference>
<dbReference type="SMART" id="SM00387">
    <property type="entry name" value="HATPase_c"/>
    <property type="match status" value="1"/>
</dbReference>
<feature type="domain" description="PAC" evidence="9">
    <location>
        <begin position="454"/>
        <end position="504"/>
    </location>
</feature>
<dbReference type="InterPro" id="IPR036890">
    <property type="entry name" value="HATPase_C_sf"/>
</dbReference>
<keyword evidence="6" id="KW-1133">Transmembrane helix</keyword>
<evidence type="ECO:0000256" key="1">
    <source>
        <dbReference type="ARBA" id="ARBA00000085"/>
    </source>
</evidence>
<feature type="transmembrane region" description="Helical" evidence="6">
    <location>
        <begin position="7"/>
        <end position="24"/>
    </location>
</feature>
<dbReference type="AlphaFoldDB" id="A0A9J6RGX4"/>
<feature type="transmembrane region" description="Helical" evidence="6">
    <location>
        <begin position="337"/>
        <end position="357"/>
    </location>
</feature>
<evidence type="ECO:0000256" key="2">
    <source>
        <dbReference type="ARBA" id="ARBA00012438"/>
    </source>
</evidence>
<dbReference type="InterPro" id="IPR003661">
    <property type="entry name" value="HisK_dim/P_dom"/>
</dbReference>
<dbReference type="Gene3D" id="3.30.450.20">
    <property type="entry name" value="PAS domain"/>
    <property type="match status" value="1"/>
</dbReference>
<evidence type="ECO:0000259" key="7">
    <source>
        <dbReference type="PROSITE" id="PS50109"/>
    </source>
</evidence>
<keyword evidence="6" id="KW-0812">Transmembrane</keyword>
<dbReference type="EC" id="2.7.13.3" evidence="2"/>
<feature type="transmembrane region" description="Helical" evidence="6">
    <location>
        <begin position="137"/>
        <end position="155"/>
    </location>
</feature>
<dbReference type="PROSITE" id="PS50113">
    <property type="entry name" value="PAC"/>
    <property type="match status" value="1"/>
</dbReference>
<dbReference type="InterPro" id="IPR036097">
    <property type="entry name" value="HisK_dim/P_sf"/>
</dbReference>
<evidence type="ECO:0000259" key="9">
    <source>
        <dbReference type="PROSITE" id="PS50113"/>
    </source>
</evidence>
<dbReference type="SUPFAM" id="SSF47384">
    <property type="entry name" value="Homodimeric domain of signal transducing histidine kinase"/>
    <property type="match status" value="1"/>
</dbReference>
<sequence length="740" mass="82714">MSMGNCLLGSTVIIGWLLHIPALIQINPNWVPMQFNTALGLLLCGLGLLPFKQANKIIKNTIGLFLIALGLATLYQYSFNVNLGIDEFFITHSITTLSSHPGRMAPNTAIGFVIMGLAFSYTLFIKNKKIRRFIHPLGGALLLGMSSSALMGYLGDLNTSIVWTNLTAMAAHTAIGFMLCAIALLTPYFNQQTFEGRWGLVQLGLPISVMLLVFAIVLAVSTYKNETQSINWQLTNTATLIFSLLEAEHEHSKQLTPLTDLPITALSLQHLKNKTLDNEIAINLANSQGTLYQSEVNHLDHSFPALQFQHHYAGNTYTLTLQPSKELVDSHRTRLPYVTFLESCLLGVLLMACFYFLQKSRIRETAFKNEAIKNQILANEVKSIFDGSPVGMLMTNEQGVIRAVNQETLAIFNYASHEILGQTIENLIPHEKREHHIKLRNDFSKQASKRRMGEDVEIYGLRKDGSKVPLEIGLNPVKTASGNMMIASLIDISEKNEKEQELSAYMHALERSNEELNEFAYIASHDLKSPLRGIKQLAGWIREDLQGKLSDKTENYFNLLEARVSRMQNLQNDLLDYSQATKNTETISLVDSRQLISSCFELYASDAAQLQLSPGEYPVINTAKTPLELIFRNLFSNAIKHCEQATAKIHVSHEETEHGYWFHITDNGPGISAKNQEIIFSMFKTLKPRDEVEGSGMGLAMVKKILATYGGEIKVASDGSNGSTFSFFWPKELFITNKVR</sequence>
<organism evidence="10 11">
    <name type="scientific">Dasania phycosphaerae</name>
    <dbReference type="NCBI Taxonomy" id="2950436"/>
    <lineage>
        <taxon>Bacteria</taxon>
        <taxon>Pseudomonadati</taxon>
        <taxon>Pseudomonadota</taxon>
        <taxon>Gammaproteobacteria</taxon>
        <taxon>Cellvibrionales</taxon>
        <taxon>Spongiibacteraceae</taxon>
        <taxon>Dasania</taxon>
    </lineage>
</organism>
<evidence type="ECO:0000313" key="11">
    <source>
        <dbReference type="Proteomes" id="UP001069090"/>
    </source>
</evidence>
<dbReference type="PRINTS" id="PR00344">
    <property type="entry name" value="BCTRLSENSOR"/>
</dbReference>
<dbReference type="InterPro" id="IPR005467">
    <property type="entry name" value="His_kinase_dom"/>
</dbReference>
<evidence type="ECO:0000259" key="8">
    <source>
        <dbReference type="PROSITE" id="PS50112"/>
    </source>
</evidence>
<keyword evidence="11" id="KW-1185">Reference proteome</keyword>
<dbReference type="PROSITE" id="PS50109">
    <property type="entry name" value="HIS_KIN"/>
    <property type="match status" value="1"/>
</dbReference>
<feature type="domain" description="Histidine kinase" evidence="7">
    <location>
        <begin position="522"/>
        <end position="733"/>
    </location>
</feature>
<proteinExistence type="predicted"/>
<dbReference type="RefSeq" id="WP_258330058.1">
    <property type="nucleotide sequence ID" value="NZ_JAPTGG010000001.1"/>
</dbReference>
<dbReference type="SUPFAM" id="SSF55874">
    <property type="entry name" value="ATPase domain of HSP90 chaperone/DNA topoisomerase II/histidine kinase"/>
    <property type="match status" value="1"/>
</dbReference>
<comment type="caution">
    <text evidence="10">The sequence shown here is derived from an EMBL/GenBank/DDBJ whole genome shotgun (WGS) entry which is preliminary data.</text>
</comment>
<keyword evidence="6" id="KW-0472">Membrane</keyword>
<reference evidence="10 11" key="1">
    <citation type="submission" date="2022-12" db="EMBL/GenBank/DDBJ databases">
        <title>Dasania phycosphaerae sp. nov., isolated from particulate material of the south coast of Korea.</title>
        <authorList>
            <person name="Jiang Y."/>
        </authorList>
    </citation>
    <scope>NUCLEOTIDE SEQUENCE [LARGE SCALE GENOMIC DNA]</scope>
    <source>
        <strain evidence="10 11">GY-19</strain>
    </source>
</reference>
<protein>
    <recommendedName>
        <fullName evidence="2">histidine kinase</fullName>
        <ecNumber evidence="2">2.7.13.3</ecNumber>
    </recommendedName>
</protein>
<feature type="transmembrane region" description="Helical" evidence="6">
    <location>
        <begin position="198"/>
        <end position="220"/>
    </location>
</feature>
<feature type="domain" description="PAS" evidence="8">
    <location>
        <begin position="377"/>
        <end position="434"/>
    </location>
</feature>
<dbReference type="PROSITE" id="PS50112">
    <property type="entry name" value="PAS"/>
    <property type="match status" value="1"/>
</dbReference>
<evidence type="ECO:0000256" key="4">
    <source>
        <dbReference type="ARBA" id="ARBA00022679"/>
    </source>
</evidence>
<evidence type="ECO:0000256" key="5">
    <source>
        <dbReference type="ARBA" id="ARBA00022777"/>
    </source>
</evidence>
<dbReference type="Pfam" id="PF13426">
    <property type="entry name" value="PAS_9"/>
    <property type="match status" value="1"/>
</dbReference>
<dbReference type="Gene3D" id="1.10.287.130">
    <property type="match status" value="1"/>
</dbReference>
<dbReference type="InterPro" id="IPR003594">
    <property type="entry name" value="HATPase_dom"/>
</dbReference>
<gene>
    <name evidence="10" type="ORF">O0V09_01780</name>
</gene>
<keyword evidence="4" id="KW-0808">Transferase</keyword>
<keyword evidence="3" id="KW-0597">Phosphoprotein</keyword>
<feature type="transmembrane region" description="Helical" evidence="6">
    <location>
        <begin position="161"/>
        <end position="186"/>
    </location>
</feature>
<feature type="transmembrane region" description="Helical" evidence="6">
    <location>
        <begin position="30"/>
        <end position="49"/>
    </location>
</feature>
<dbReference type="EMBL" id="JAPTGG010000001">
    <property type="protein sequence ID" value="MCZ0863910.1"/>
    <property type="molecule type" value="Genomic_DNA"/>
</dbReference>
<dbReference type="InterPro" id="IPR004358">
    <property type="entry name" value="Sig_transdc_His_kin-like_C"/>
</dbReference>